<feature type="region of interest" description="Disordered" evidence="1">
    <location>
        <begin position="522"/>
        <end position="544"/>
    </location>
</feature>
<feature type="region of interest" description="Disordered" evidence="1">
    <location>
        <begin position="170"/>
        <end position="194"/>
    </location>
</feature>
<dbReference type="EMBL" id="CAXAMM010031112">
    <property type="protein sequence ID" value="CAK9067583.1"/>
    <property type="molecule type" value="Genomic_DNA"/>
</dbReference>
<proteinExistence type="predicted"/>
<evidence type="ECO:0000313" key="4">
    <source>
        <dbReference type="Proteomes" id="UP001642464"/>
    </source>
</evidence>
<accession>A0ABP0NW04</accession>
<dbReference type="SUPFAM" id="SSF53335">
    <property type="entry name" value="S-adenosyl-L-methionine-dependent methyltransferases"/>
    <property type="match status" value="1"/>
</dbReference>
<keyword evidence="4" id="KW-1185">Reference proteome</keyword>
<evidence type="ECO:0000313" key="3">
    <source>
        <dbReference type="EMBL" id="CAK9067583.1"/>
    </source>
</evidence>
<protein>
    <submittedName>
        <fullName evidence="3">FtsJ domain-containing protein</fullName>
    </submittedName>
</protein>
<dbReference type="InterPro" id="IPR029063">
    <property type="entry name" value="SAM-dependent_MTases_sf"/>
</dbReference>
<dbReference type="InterPro" id="IPR002877">
    <property type="entry name" value="RNA_MeTrfase_FtsJ_dom"/>
</dbReference>
<feature type="compositionally biased region" description="Basic and acidic residues" evidence="1">
    <location>
        <begin position="170"/>
        <end position="183"/>
    </location>
</feature>
<feature type="domain" description="Ribosomal RNA methyltransferase FtsJ" evidence="2">
    <location>
        <begin position="423"/>
        <end position="571"/>
    </location>
</feature>
<sequence length="650" mass="74336">MTSTDDADVARLTAFVARLGGGHAARIFHRRQVGQLFFFDALMVDPSSQESFLVELVTCHDRDRSRDGFQTQLMSEKDAEMALKDLHVGDVVELLTFHARPELPRAPCQLALQVHRLKLLEPWVQLVGKMEKRDWMGTKYAFHRPVFHDAINQSWFDTLDQLHLLKRDEKRQKAGDGRGRYEGEGQAEENCERAATPNRMDRATAHLAEASHWETTRRQPKALVQCHLPQAQRLADYLNGKILSTCTRDRLVMLYHSEQEPERAGPKSIFDARHAKVLEVNEAQPCHLQSVIQRVYFVDARRKAISLRDVCAQYLTELLGPAPVPSGSLWEQLRRRRNFMCFPGELESALKSTVDASPWHSTANGANGYATTPETKDVLLDGLQLPKDRCDSIVYADGLFWWSANVPRAIIPAKDNRSVPSSAYWKLLEILDRYEPSDHHDSSGSRRDSKALWERFSKRRLALDVGASPGGWSYCLATQLCIQRTIACDPAAYMHPAVRRLVPEEEVRDEFVQDFTEEERKEDRKHLEHRAAWEQGPSDEHGRISHWRMRGADALDQLSSQKLSIFVCDMNDALEASCQLLYRIAREGLYEPPCLAVVTFKNTCRSKTEFEERKRAMLAQIRADRILTDVQEIHLFANTRLETTIVGQML</sequence>
<gene>
    <name evidence="3" type="ORF">SCF082_LOCUS34190</name>
</gene>
<dbReference type="Proteomes" id="UP001642464">
    <property type="component" value="Unassembled WGS sequence"/>
</dbReference>
<reference evidence="3 4" key="1">
    <citation type="submission" date="2024-02" db="EMBL/GenBank/DDBJ databases">
        <authorList>
            <person name="Chen Y."/>
            <person name="Shah S."/>
            <person name="Dougan E. K."/>
            <person name="Thang M."/>
            <person name="Chan C."/>
        </authorList>
    </citation>
    <scope>NUCLEOTIDE SEQUENCE [LARGE SCALE GENOMIC DNA]</scope>
</reference>
<dbReference type="Gene3D" id="3.40.50.150">
    <property type="entry name" value="Vaccinia Virus protein VP39"/>
    <property type="match status" value="1"/>
</dbReference>
<comment type="caution">
    <text evidence="3">The sequence shown here is derived from an EMBL/GenBank/DDBJ whole genome shotgun (WGS) entry which is preliminary data.</text>
</comment>
<organism evidence="3 4">
    <name type="scientific">Durusdinium trenchii</name>
    <dbReference type="NCBI Taxonomy" id="1381693"/>
    <lineage>
        <taxon>Eukaryota</taxon>
        <taxon>Sar</taxon>
        <taxon>Alveolata</taxon>
        <taxon>Dinophyceae</taxon>
        <taxon>Suessiales</taxon>
        <taxon>Symbiodiniaceae</taxon>
        <taxon>Durusdinium</taxon>
    </lineage>
</organism>
<evidence type="ECO:0000259" key="2">
    <source>
        <dbReference type="Pfam" id="PF01728"/>
    </source>
</evidence>
<feature type="compositionally biased region" description="Basic and acidic residues" evidence="1">
    <location>
        <begin position="522"/>
        <end position="543"/>
    </location>
</feature>
<dbReference type="Pfam" id="PF01728">
    <property type="entry name" value="FtsJ"/>
    <property type="match status" value="1"/>
</dbReference>
<evidence type="ECO:0000256" key="1">
    <source>
        <dbReference type="SAM" id="MobiDB-lite"/>
    </source>
</evidence>
<name>A0ABP0NW04_9DINO</name>